<keyword evidence="5" id="KW-1185">Reference proteome</keyword>
<dbReference type="GO" id="GO:0016757">
    <property type="term" value="F:glycosyltransferase activity"/>
    <property type="evidence" value="ECO:0007669"/>
    <property type="project" value="UniProtKB-KW"/>
</dbReference>
<evidence type="ECO:0000256" key="1">
    <source>
        <dbReference type="ARBA" id="ARBA00022676"/>
    </source>
</evidence>
<accession>A0A7Y9S9C9</accession>
<comment type="caution">
    <text evidence="4">The sequence shown here is derived from an EMBL/GenBank/DDBJ whole genome shotgun (WGS) entry which is preliminary data.</text>
</comment>
<evidence type="ECO:0000259" key="3">
    <source>
        <dbReference type="Pfam" id="PF13439"/>
    </source>
</evidence>
<dbReference type="Proteomes" id="UP000521748">
    <property type="component" value="Unassembled WGS sequence"/>
</dbReference>
<feature type="domain" description="Glycosyltransferase subfamily 4-like N-terminal" evidence="3">
    <location>
        <begin position="13"/>
        <end position="164"/>
    </location>
</feature>
<name>A0A7Y9S9C9_9MICC</name>
<dbReference type="PANTHER" id="PTHR12526">
    <property type="entry name" value="GLYCOSYLTRANSFERASE"/>
    <property type="match status" value="1"/>
</dbReference>
<dbReference type="Pfam" id="PF13439">
    <property type="entry name" value="Glyco_transf_4"/>
    <property type="match status" value="1"/>
</dbReference>
<dbReference type="RefSeq" id="WP_179389903.1">
    <property type="nucleotide sequence ID" value="NZ_JACBYQ010000002.1"/>
</dbReference>
<evidence type="ECO:0000313" key="4">
    <source>
        <dbReference type="EMBL" id="NYE96217.1"/>
    </source>
</evidence>
<protein>
    <submittedName>
        <fullName evidence="4">Glycosyltransferase involved in cell wall biosynthesis</fullName>
    </submittedName>
</protein>
<sequence length="357" mass="38765">MRILHVVNDAETGGAQTLIEALGRQKSPGDEFHLLVLMTEGALSSRFSRIADSVTYAGMKQRDLNPLGAIRALRGIVRERRIDLIHSHLMQSDLISLLTPMKAARLSTVHSSASYETRGASQLVRKAVVRLSGRFDAVVACSPSAHDYLSTSGYRRKAETIFNGTLLQTRSDDPATPGDRLVHLGRWHQVKDHGNLFAALKLLSKTHPQVRLDCAGLGIDSANQELQELLVRHQVADIVTTHGSVSQVGLLLEQAKGMVISSSHEALPMAGIEALGSGLPVVTTDVGDCSELAIGPDYLVPARNPEQLAAALAKLLDLEPTDYRQARENARALAEEKFDERVTAASYHALYQAITHP</sequence>
<dbReference type="AlphaFoldDB" id="A0A7Y9S9C9"/>
<dbReference type="EMBL" id="JACBYQ010000002">
    <property type="protein sequence ID" value="NYE96217.1"/>
    <property type="molecule type" value="Genomic_DNA"/>
</dbReference>
<dbReference type="Gene3D" id="3.40.50.2000">
    <property type="entry name" value="Glycogen Phosphorylase B"/>
    <property type="match status" value="2"/>
</dbReference>
<dbReference type="Pfam" id="PF13692">
    <property type="entry name" value="Glyco_trans_1_4"/>
    <property type="match status" value="1"/>
</dbReference>
<keyword evidence="2 4" id="KW-0808">Transferase</keyword>
<organism evidence="4 5">
    <name type="scientific">Psychromicrobium silvestre</name>
    <dbReference type="NCBI Taxonomy" id="1645614"/>
    <lineage>
        <taxon>Bacteria</taxon>
        <taxon>Bacillati</taxon>
        <taxon>Actinomycetota</taxon>
        <taxon>Actinomycetes</taxon>
        <taxon>Micrococcales</taxon>
        <taxon>Micrococcaceae</taxon>
        <taxon>Psychromicrobium</taxon>
    </lineage>
</organism>
<evidence type="ECO:0000313" key="5">
    <source>
        <dbReference type="Proteomes" id="UP000521748"/>
    </source>
</evidence>
<reference evidence="4 5" key="1">
    <citation type="submission" date="2020-07" db="EMBL/GenBank/DDBJ databases">
        <title>Sequencing the genomes of 1000 actinobacteria strains.</title>
        <authorList>
            <person name="Klenk H.-P."/>
        </authorList>
    </citation>
    <scope>NUCLEOTIDE SEQUENCE [LARGE SCALE GENOMIC DNA]</scope>
    <source>
        <strain evidence="4 5">DSM 102047</strain>
    </source>
</reference>
<keyword evidence="1" id="KW-0328">Glycosyltransferase</keyword>
<dbReference type="InterPro" id="IPR028098">
    <property type="entry name" value="Glyco_trans_4-like_N"/>
</dbReference>
<gene>
    <name evidence="4" type="ORF">FHU41_002467</name>
</gene>
<dbReference type="SUPFAM" id="SSF53756">
    <property type="entry name" value="UDP-Glycosyltransferase/glycogen phosphorylase"/>
    <property type="match status" value="1"/>
</dbReference>
<evidence type="ECO:0000256" key="2">
    <source>
        <dbReference type="ARBA" id="ARBA00022679"/>
    </source>
</evidence>
<proteinExistence type="predicted"/>